<gene>
    <name evidence="3" type="primary">LOC115970227</name>
</gene>
<keyword evidence="1" id="KW-0472">Membrane</keyword>
<reference evidence="3 4" key="1">
    <citation type="journal article" date="2016" name="G3 (Bethesda)">
        <title>First Draft Assembly and Annotation of the Genome of a California Endemic Oak Quercus lobata Nee (Fagaceae).</title>
        <authorList>
            <person name="Sork V.L."/>
            <person name="Fitz-Gibbon S.T."/>
            <person name="Puiu D."/>
            <person name="Crepeau M."/>
            <person name="Gugger P.F."/>
            <person name="Sherman R."/>
            <person name="Stevens K."/>
            <person name="Langley C.H."/>
            <person name="Pellegrini M."/>
            <person name="Salzberg S.L."/>
        </authorList>
    </citation>
    <scope>NUCLEOTIDE SEQUENCE [LARGE SCALE GENOMIC DNA]</scope>
    <source>
        <strain evidence="3 4">cv. SW786</strain>
    </source>
</reference>
<dbReference type="RefSeq" id="XP_030945748.1">
    <property type="nucleotide sequence ID" value="XM_031089888.1"/>
</dbReference>
<dbReference type="InterPro" id="IPR007658">
    <property type="entry name" value="DUF594"/>
</dbReference>
<proteinExistence type="predicted"/>
<dbReference type="Pfam" id="PF04578">
    <property type="entry name" value="DUF594"/>
    <property type="match status" value="1"/>
</dbReference>
<feature type="transmembrane region" description="Helical" evidence="1">
    <location>
        <begin position="335"/>
        <end position="355"/>
    </location>
</feature>
<feature type="transmembrane region" description="Helical" evidence="1">
    <location>
        <begin position="49"/>
        <end position="70"/>
    </location>
</feature>
<dbReference type="EnsemblPlants" id="QL12p010805:mrna">
    <property type="protein sequence ID" value="QL12p010805:mrna:CDS:1"/>
    <property type="gene ID" value="QL12p010805"/>
</dbReference>
<name>A0A7N2N2H3_QUELO</name>
<evidence type="ECO:0000313" key="3">
    <source>
        <dbReference type="EnsemblPlants" id="QL12p010805:mrna:CDS:1"/>
    </source>
</evidence>
<feature type="transmembrane region" description="Helical" evidence="1">
    <location>
        <begin position="367"/>
        <end position="388"/>
    </location>
</feature>
<dbReference type="GeneID" id="115970227"/>
<sequence>MNFLSFTNGVKNLWDSWNIKAVVLFSLTLQVILILLAPLRKRTINRISILFIWVSYLLADWAASFAVGHISNGSKDSINPCDKEKFVSSVGHYFFSSGKAKVTSCGGDKQGDALSINNNIDLLAFWAPFLLVHLGGPDTITAFALEDNELWRRHFFSLIVQLAATVYVFWLTLPKNKLWIPTLLMFGAGIIKYLERTFALFLASLNRFRESMLKEPDPGPNYAKLMEEYSSKKEAGLPTHIEMTPEPGKESKLAANVKEGILTDVEVVIYAHRYFKIFRGLIVDLIFSFRERNESRKFFQIRTAEDALKVIELELNFIYEAFYTKVVVVHSVAGYIFRFISILFVLVAFGFFYSLDKHGFVDIDVQVTYTLLYGAIFLDLIALIMLFFSDWTIASMHTNWADWQFGKCYMKLAEKFLHVKKIRWRWGDVSGSEKSEVSGSEKIEKKKFKVLNTRRLLRRWSESVSCFNLIVYCLKQRPAADKGPFKRWINKIIDKYGIRNFVNECSCGDPIPTKKLPKKLWEFIFDELLEKSKDAADDAETTKRICSARGAYAILEGIFVIEDQHQETITKITKDYIENVAYDESLLLWHVATELCFQETQKDAGHGDKKDGNWWQNVATKLICCLKPQGETVLDGASVGENCVYSKLLSDYMIYLLVKQPDMMSVVAGIGQIRYRDTCEETVNFLSRRGVKHGPKVACNAILGVDTEVRPVYVKGDRSKSVLFDACMLAKELKKLGDDKKWEIMSKVWAEMLSYAASHCRPATHAKEVSKGGQLISFVWLLMAHFGLGEQFQINEGHARAKLIVGK</sequence>
<reference evidence="3" key="2">
    <citation type="submission" date="2021-01" db="UniProtKB">
        <authorList>
            <consortium name="EnsemblPlants"/>
        </authorList>
    </citation>
    <scope>IDENTIFICATION</scope>
</reference>
<evidence type="ECO:0000256" key="1">
    <source>
        <dbReference type="SAM" id="Phobius"/>
    </source>
</evidence>
<dbReference type="FunCoup" id="A0A7N2N2H3">
    <property type="interactions" value="693"/>
</dbReference>
<organism evidence="3 4">
    <name type="scientific">Quercus lobata</name>
    <name type="common">Valley oak</name>
    <dbReference type="NCBI Taxonomy" id="97700"/>
    <lineage>
        <taxon>Eukaryota</taxon>
        <taxon>Viridiplantae</taxon>
        <taxon>Streptophyta</taxon>
        <taxon>Embryophyta</taxon>
        <taxon>Tracheophyta</taxon>
        <taxon>Spermatophyta</taxon>
        <taxon>Magnoliopsida</taxon>
        <taxon>eudicotyledons</taxon>
        <taxon>Gunneridae</taxon>
        <taxon>Pentapetalae</taxon>
        <taxon>rosids</taxon>
        <taxon>fabids</taxon>
        <taxon>Fagales</taxon>
        <taxon>Fagaceae</taxon>
        <taxon>Quercus</taxon>
    </lineage>
</organism>
<dbReference type="OrthoDB" id="1689146at2759"/>
<feature type="transmembrane region" description="Helical" evidence="1">
    <location>
        <begin position="155"/>
        <end position="173"/>
    </location>
</feature>
<keyword evidence="1" id="KW-1133">Transmembrane helix</keyword>
<dbReference type="EMBL" id="LRBV02000012">
    <property type="status" value="NOT_ANNOTATED_CDS"/>
    <property type="molecule type" value="Genomic_DNA"/>
</dbReference>
<dbReference type="InterPro" id="IPR025315">
    <property type="entry name" value="DUF4220"/>
</dbReference>
<accession>A0A7N2N2H3</accession>
<dbReference type="InParanoid" id="A0A7N2N2H3"/>
<dbReference type="AlphaFoldDB" id="A0A7N2N2H3"/>
<dbReference type="OMA" id="CATCICH"/>
<dbReference type="KEGG" id="qlo:115970227"/>
<feature type="transmembrane region" description="Helical" evidence="1">
    <location>
        <begin position="17"/>
        <end position="37"/>
    </location>
</feature>
<feature type="domain" description="DUF4220" evidence="2">
    <location>
        <begin position="53"/>
        <end position="471"/>
    </location>
</feature>
<protein>
    <recommendedName>
        <fullName evidence="2">DUF4220 domain-containing protein</fullName>
    </recommendedName>
</protein>
<evidence type="ECO:0000313" key="4">
    <source>
        <dbReference type="Proteomes" id="UP000594261"/>
    </source>
</evidence>
<dbReference type="PANTHER" id="PTHR31325">
    <property type="entry name" value="OS01G0798800 PROTEIN-RELATED"/>
    <property type="match status" value="1"/>
</dbReference>
<keyword evidence="4" id="KW-1185">Reference proteome</keyword>
<feature type="transmembrane region" description="Helical" evidence="1">
    <location>
        <begin position="179"/>
        <end position="205"/>
    </location>
</feature>
<dbReference type="Proteomes" id="UP000594261">
    <property type="component" value="Chromosome 12"/>
</dbReference>
<evidence type="ECO:0000259" key="2">
    <source>
        <dbReference type="Pfam" id="PF13968"/>
    </source>
</evidence>
<dbReference type="Gramene" id="QL12p010805:mrna">
    <property type="protein sequence ID" value="QL12p010805:mrna:CDS:1"/>
    <property type="gene ID" value="QL12p010805"/>
</dbReference>
<feature type="transmembrane region" description="Helical" evidence="1">
    <location>
        <begin position="123"/>
        <end position="143"/>
    </location>
</feature>
<keyword evidence="1" id="KW-0812">Transmembrane</keyword>
<dbReference type="Pfam" id="PF13968">
    <property type="entry name" value="DUF4220"/>
    <property type="match status" value="1"/>
</dbReference>